<dbReference type="Pfam" id="PF00356">
    <property type="entry name" value="LacI"/>
    <property type="match status" value="1"/>
</dbReference>
<name>A0A0S7BRU7_9CHLR</name>
<gene>
    <name evidence="5" type="ORF">ATC1_131093</name>
</gene>
<dbReference type="PROSITE" id="PS00356">
    <property type="entry name" value="HTH_LACI_1"/>
    <property type="match status" value="1"/>
</dbReference>
<dbReference type="SUPFAM" id="SSF47413">
    <property type="entry name" value="lambda repressor-like DNA-binding domains"/>
    <property type="match status" value="1"/>
</dbReference>
<dbReference type="InterPro" id="IPR000843">
    <property type="entry name" value="HTH_LacI"/>
</dbReference>
<dbReference type="AlphaFoldDB" id="A0A0S7BRU7"/>
<evidence type="ECO:0000313" key="6">
    <source>
        <dbReference type="Proteomes" id="UP000053370"/>
    </source>
</evidence>
<keyword evidence="3" id="KW-0804">Transcription</keyword>
<dbReference type="CDD" id="cd06267">
    <property type="entry name" value="PBP1_LacI_sugar_binding-like"/>
    <property type="match status" value="1"/>
</dbReference>
<proteinExistence type="predicted"/>
<dbReference type="Gene3D" id="1.10.260.40">
    <property type="entry name" value="lambda repressor-like DNA-binding domains"/>
    <property type="match status" value="1"/>
</dbReference>
<keyword evidence="2" id="KW-0238">DNA-binding</keyword>
<evidence type="ECO:0000259" key="4">
    <source>
        <dbReference type="PROSITE" id="PS50932"/>
    </source>
</evidence>
<dbReference type="InterPro" id="IPR001761">
    <property type="entry name" value="Peripla_BP/Lac1_sug-bd_dom"/>
</dbReference>
<sequence length="345" mass="38508">MGTSRNSTIVDVAKLAGVSVSTVSVVMNNKDKYVAPELREKVLNAIAQLNYAPNFIARSLKSNATNTIGLILTNITSPVTPAMVRTVQKAASEQHMDTLIISTEENDQIEINAVNNLISKRVDGLIICPVLSKNYDHLYFVKKETDIPIVCIERTLPTPLEIASVTTNNYEISKGAVNHLIDHGRKRIALIALPKYGSNTIDRIRGYEDALKENNLYYPELVKETDYMGTDAFEIAHQLIEKQKIDAIFCISQSITLGVYKAAMHYHYKIPEEIAIIGYDTVDWMEVTPVKITTIRQPLIKIAQTAIDLLFMMKQNPNMNVNHSIIPSELIIRQSCGCSSDDSLQ</sequence>
<dbReference type="PANTHER" id="PTHR30146:SF109">
    <property type="entry name" value="HTH-TYPE TRANSCRIPTIONAL REGULATOR GALS"/>
    <property type="match status" value="1"/>
</dbReference>
<dbReference type="GO" id="GO:0000976">
    <property type="term" value="F:transcription cis-regulatory region binding"/>
    <property type="evidence" value="ECO:0007669"/>
    <property type="project" value="TreeGrafter"/>
</dbReference>
<dbReference type="Pfam" id="PF00532">
    <property type="entry name" value="Peripla_BP_1"/>
    <property type="match status" value="1"/>
</dbReference>
<dbReference type="Proteomes" id="UP000053370">
    <property type="component" value="Unassembled WGS sequence"/>
</dbReference>
<dbReference type="SMART" id="SM00354">
    <property type="entry name" value="HTH_LACI"/>
    <property type="match status" value="1"/>
</dbReference>
<organism evidence="5">
    <name type="scientific">Flexilinea flocculi</name>
    <dbReference type="NCBI Taxonomy" id="1678840"/>
    <lineage>
        <taxon>Bacteria</taxon>
        <taxon>Bacillati</taxon>
        <taxon>Chloroflexota</taxon>
        <taxon>Anaerolineae</taxon>
        <taxon>Anaerolineales</taxon>
        <taxon>Anaerolineaceae</taxon>
        <taxon>Flexilinea</taxon>
    </lineage>
</organism>
<dbReference type="RefSeq" id="WP_062281667.1">
    <property type="nucleotide sequence ID" value="NZ_DF968181.1"/>
</dbReference>
<dbReference type="InterPro" id="IPR028082">
    <property type="entry name" value="Peripla_BP_I"/>
</dbReference>
<dbReference type="GO" id="GO:0003700">
    <property type="term" value="F:DNA-binding transcription factor activity"/>
    <property type="evidence" value="ECO:0007669"/>
    <property type="project" value="TreeGrafter"/>
</dbReference>
<dbReference type="SUPFAM" id="SSF53822">
    <property type="entry name" value="Periplasmic binding protein-like I"/>
    <property type="match status" value="1"/>
</dbReference>
<dbReference type="OrthoDB" id="9803256at2"/>
<dbReference type="PANTHER" id="PTHR30146">
    <property type="entry name" value="LACI-RELATED TRANSCRIPTIONAL REPRESSOR"/>
    <property type="match status" value="1"/>
</dbReference>
<keyword evidence="6" id="KW-1185">Reference proteome</keyword>
<keyword evidence="1" id="KW-0805">Transcription regulation</keyword>
<evidence type="ECO:0000256" key="2">
    <source>
        <dbReference type="ARBA" id="ARBA00023125"/>
    </source>
</evidence>
<evidence type="ECO:0000256" key="3">
    <source>
        <dbReference type="ARBA" id="ARBA00023163"/>
    </source>
</evidence>
<dbReference type="InterPro" id="IPR010982">
    <property type="entry name" value="Lambda_DNA-bd_dom_sf"/>
</dbReference>
<dbReference type="EMBL" id="DF968181">
    <property type="protein sequence ID" value="GAP41111.1"/>
    <property type="molecule type" value="Genomic_DNA"/>
</dbReference>
<dbReference type="STRING" id="1678840.ATC1_131093"/>
<evidence type="ECO:0000313" key="5">
    <source>
        <dbReference type="EMBL" id="GAP41111.1"/>
    </source>
</evidence>
<feature type="domain" description="HTH lacI-type" evidence="4">
    <location>
        <begin position="7"/>
        <end position="62"/>
    </location>
</feature>
<dbReference type="PROSITE" id="PS50932">
    <property type="entry name" value="HTH_LACI_2"/>
    <property type="match status" value="1"/>
</dbReference>
<protein>
    <submittedName>
        <fullName evidence="5">Transcriptional regulator, LacI family</fullName>
    </submittedName>
</protein>
<evidence type="ECO:0000256" key="1">
    <source>
        <dbReference type="ARBA" id="ARBA00023015"/>
    </source>
</evidence>
<accession>A0A0S7BRU7</accession>
<dbReference type="Gene3D" id="3.40.50.2300">
    <property type="match status" value="2"/>
</dbReference>
<reference evidence="5" key="1">
    <citation type="journal article" date="2015" name="Genome Announc.">
        <title>Draft Genome Sequence of Anaerolineae Strain TC1, a Novel Isolate from a Methanogenic Wastewater Treatment System.</title>
        <authorList>
            <person name="Matsuura N."/>
            <person name="Tourlousse D.M."/>
            <person name="Sun L."/>
            <person name="Toyonaga M."/>
            <person name="Kuroda K."/>
            <person name="Ohashi A."/>
            <person name="Cruz R."/>
            <person name="Yamaguchi T."/>
            <person name="Sekiguchi Y."/>
        </authorList>
    </citation>
    <scope>NUCLEOTIDE SEQUENCE [LARGE SCALE GENOMIC DNA]</scope>
    <source>
        <strain evidence="5">TC1</strain>
    </source>
</reference>
<dbReference type="CDD" id="cd01392">
    <property type="entry name" value="HTH_LacI"/>
    <property type="match status" value="1"/>
</dbReference>